<evidence type="ECO:0000313" key="2">
    <source>
        <dbReference type="EMBL" id="MBA4663520.1"/>
    </source>
</evidence>
<proteinExistence type="predicted"/>
<dbReference type="EMBL" id="GISG01220574">
    <property type="protein sequence ID" value="MBA4663520.1"/>
    <property type="molecule type" value="Transcribed_RNA"/>
</dbReference>
<feature type="chain" id="PRO_5028324299" description="Secreted protein" evidence="1">
    <location>
        <begin position="25"/>
        <end position="117"/>
    </location>
</feature>
<keyword evidence="1" id="KW-0732">Signal</keyword>
<dbReference type="AlphaFoldDB" id="A0A7C9EBA2"/>
<feature type="signal peptide" evidence="1">
    <location>
        <begin position="1"/>
        <end position="24"/>
    </location>
</feature>
<reference evidence="2" key="2">
    <citation type="submission" date="2020-07" db="EMBL/GenBank/DDBJ databases">
        <authorList>
            <person name="Vera ALvarez R."/>
            <person name="Arias-Moreno D.M."/>
            <person name="Jimenez-Jacinto V."/>
            <person name="Jimenez-Bremont J.F."/>
            <person name="Swaminathan K."/>
            <person name="Moose S.P."/>
            <person name="Guerrero-Gonzalez M.L."/>
            <person name="Marino-Ramirez L."/>
            <person name="Landsman D."/>
            <person name="Rodriguez-Kessler M."/>
            <person name="Delgado-Sanchez P."/>
        </authorList>
    </citation>
    <scope>NUCLEOTIDE SEQUENCE</scope>
    <source>
        <tissue evidence="2">Cladode</tissue>
    </source>
</reference>
<organism evidence="2">
    <name type="scientific">Opuntia streptacantha</name>
    <name type="common">Prickly pear cactus</name>
    <name type="synonym">Opuntia cardona</name>
    <dbReference type="NCBI Taxonomy" id="393608"/>
    <lineage>
        <taxon>Eukaryota</taxon>
        <taxon>Viridiplantae</taxon>
        <taxon>Streptophyta</taxon>
        <taxon>Embryophyta</taxon>
        <taxon>Tracheophyta</taxon>
        <taxon>Spermatophyta</taxon>
        <taxon>Magnoliopsida</taxon>
        <taxon>eudicotyledons</taxon>
        <taxon>Gunneridae</taxon>
        <taxon>Pentapetalae</taxon>
        <taxon>Caryophyllales</taxon>
        <taxon>Cactineae</taxon>
        <taxon>Cactaceae</taxon>
        <taxon>Opuntioideae</taxon>
        <taxon>Opuntia</taxon>
    </lineage>
</organism>
<name>A0A7C9EBA2_OPUST</name>
<protein>
    <recommendedName>
        <fullName evidence="3">Secreted protein</fullName>
    </recommendedName>
</protein>
<accession>A0A7C9EBA2</accession>
<sequence>MGLLSGRLMLVIALMMSIQKLSIPLSVNGLRKLKSKFMLSASVRLLVHLALNKTWVRTLEMQFTHSLVLRLCCTRVTLVVLFVWRHSLTYIGIHEPDLSSLYMNIAAIRLHGTMLVA</sequence>
<reference evidence="2" key="1">
    <citation type="journal article" date="2013" name="J. Plant Res.">
        <title>Effect of fungi and light on seed germination of three Opuntia species from semiarid lands of central Mexico.</title>
        <authorList>
            <person name="Delgado-Sanchez P."/>
            <person name="Jimenez-Bremont J.F."/>
            <person name="Guerrero-Gonzalez Mde L."/>
            <person name="Flores J."/>
        </authorList>
    </citation>
    <scope>NUCLEOTIDE SEQUENCE</scope>
    <source>
        <tissue evidence="2">Cladode</tissue>
    </source>
</reference>
<evidence type="ECO:0008006" key="3">
    <source>
        <dbReference type="Google" id="ProtNLM"/>
    </source>
</evidence>
<evidence type="ECO:0000256" key="1">
    <source>
        <dbReference type="SAM" id="SignalP"/>
    </source>
</evidence>